<accession>A0AAQ4CWX2</accession>
<name>A0AAQ4CWX2_AMBAM</name>
<dbReference type="AlphaFoldDB" id="A0AAQ4CWX2"/>
<organism evidence="1 2">
    <name type="scientific">Amblyomma americanum</name>
    <name type="common">Lone star tick</name>
    <dbReference type="NCBI Taxonomy" id="6943"/>
    <lineage>
        <taxon>Eukaryota</taxon>
        <taxon>Metazoa</taxon>
        <taxon>Ecdysozoa</taxon>
        <taxon>Arthropoda</taxon>
        <taxon>Chelicerata</taxon>
        <taxon>Arachnida</taxon>
        <taxon>Acari</taxon>
        <taxon>Parasitiformes</taxon>
        <taxon>Ixodida</taxon>
        <taxon>Ixodoidea</taxon>
        <taxon>Ixodidae</taxon>
        <taxon>Amblyomminae</taxon>
        <taxon>Amblyomma</taxon>
    </lineage>
</organism>
<dbReference type="Proteomes" id="UP001321473">
    <property type="component" value="Unassembled WGS sequence"/>
</dbReference>
<sequence>MCTSTNKWVPQSQQCFPSGFYFEVISPVMVLQCVIALHPAESIRWWKDDACVDIYLNHLYFPSADLLSWHA</sequence>
<comment type="caution">
    <text evidence="1">The sequence shown here is derived from an EMBL/GenBank/DDBJ whole genome shotgun (WGS) entry which is preliminary data.</text>
</comment>
<protein>
    <submittedName>
        <fullName evidence="1">Uncharacterized protein</fullName>
    </submittedName>
</protein>
<reference evidence="1 2" key="1">
    <citation type="journal article" date="2023" name="Arcadia Sci">
        <title>De novo assembly of a long-read Amblyomma americanum tick genome.</title>
        <authorList>
            <person name="Chou S."/>
            <person name="Poskanzer K.E."/>
            <person name="Rollins M."/>
            <person name="Thuy-Boun P.S."/>
        </authorList>
    </citation>
    <scope>NUCLEOTIDE SEQUENCE [LARGE SCALE GENOMIC DNA]</scope>
    <source>
        <strain evidence="1">F_SG_1</strain>
        <tissue evidence="1">Salivary glands</tissue>
    </source>
</reference>
<proteinExistence type="predicted"/>
<evidence type="ECO:0000313" key="2">
    <source>
        <dbReference type="Proteomes" id="UP001321473"/>
    </source>
</evidence>
<dbReference type="EMBL" id="JARKHS020036873">
    <property type="protein sequence ID" value="KAK8754712.1"/>
    <property type="molecule type" value="Genomic_DNA"/>
</dbReference>
<evidence type="ECO:0000313" key="1">
    <source>
        <dbReference type="EMBL" id="KAK8754712.1"/>
    </source>
</evidence>
<keyword evidence="2" id="KW-1185">Reference proteome</keyword>
<gene>
    <name evidence="1" type="ORF">V5799_002581</name>
</gene>